<sequence>MQLILKAELIVFPDFIELILSDKENLSKGKKQKKKTNRDSFDISALNELFMCTRCTKTYRLRHSLTRHMKFECGKEPQYACALCPRKFKHKYDLNVHERGKHSLVKQEVILFN</sequence>
<dbReference type="GO" id="GO:0008270">
    <property type="term" value="F:zinc ion binding"/>
    <property type="evidence" value="ECO:0007669"/>
    <property type="project" value="UniProtKB-KW"/>
</dbReference>
<dbReference type="SUPFAM" id="SSF57667">
    <property type="entry name" value="beta-beta-alpha zinc fingers"/>
    <property type="match status" value="1"/>
</dbReference>
<keyword evidence="1" id="KW-0479">Metal-binding</keyword>
<dbReference type="EMBL" id="OU896708">
    <property type="protein sequence ID" value="CAG9818632.1"/>
    <property type="molecule type" value="Genomic_DNA"/>
</dbReference>
<evidence type="ECO:0000313" key="4">
    <source>
        <dbReference type="Proteomes" id="UP001153737"/>
    </source>
</evidence>
<name>A0A9N9X2J2_PHACE</name>
<accession>A0A9N9X2J2</accession>
<keyword evidence="4" id="KW-1185">Reference proteome</keyword>
<gene>
    <name evidence="3" type="ORF">PHAECO_LOCUS6089</name>
</gene>
<dbReference type="Proteomes" id="UP001153737">
    <property type="component" value="Chromosome 2"/>
</dbReference>
<dbReference type="AlphaFoldDB" id="A0A9N9X2J2"/>
<reference evidence="3" key="2">
    <citation type="submission" date="2022-10" db="EMBL/GenBank/DDBJ databases">
        <authorList>
            <consortium name="ENA_rothamsted_submissions"/>
            <consortium name="culmorum"/>
            <person name="King R."/>
        </authorList>
    </citation>
    <scope>NUCLEOTIDE SEQUENCE</scope>
</reference>
<dbReference type="InterPro" id="IPR036236">
    <property type="entry name" value="Znf_C2H2_sf"/>
</dbReference>
<dbReference type="PROSITE" id="PS00028">
    <property type="entry name" value="ZINC_FINGER_C2H2_1"/>
    <property type="match status" value="1"/>
</dbReference>
<dbReference type="Pfam" id="PF00096">
    <property type="entry name" value="zf-C2H2"/>
    <property type="match status" value="2"/>
</dbReference>
<evidence type="ECO:0000256" key="1">
    <source>
        <dbReference type="PROSITE-ProRule" id="PRU00042"/>
    </source>
</evidence>
<evidence type="ECO:0000313" key="3">
    <source>
        <dbReference type="EMBL" id="CAG9818632.1"/>
    </source>
</evidence>
<reference evidence="3" key="1">
    <citation type="submission" date="2022-01" db="EMBL/GenBank/DDBJ databases">
        <authorList>
            <person name="King R."/>
        </authorList>
    </citation>
    <scope>NUCLEOTIDE SEQUENCE</scope>
</reference>
<keyword evidence="1" id="KW-0863">Zinc-finger</keyword>
<dbReference type="Gene3D" id="3.30.160.60">
    <property type="entry name" value="Classic Zinc Finger"/>
    <property type="match status" value="1"/>
</dbReference>
<dbReference type="PROSITE" id="PS50157">
    <property type="entry name" value="ZINC_FINGER_C2H2_2"/>
    <property type="match status" value="2"/>
</dbReference>
<dbReference type="SMART" id="SM00355">
    <property type="entry name" value="ZnF_C2H2"/>
    <property type="match status" value="2"/>
</dbReference>
<dbReference type="InterPro" id="IPR013087">
    <property type="entry name" value="Znf_C2H2_type"/>
</dbReference>
<proteinExistence type="predicted"/>
<feature type="domain" description="C2H2-type" evidence="2">
    <location>
        <begin position="79"/>
        <end position="107"/>
    </location>
</feature>
<protein>
    <recommendedName>
        <fullName evidence="2">C2H2-type domain-containing protein</fullName>
    </recommendedName>
</protein>
<keyword evidence="1" id="KW-0862">Zinc</keyword>
<dbReference type="OrthoDB" id="10004641at2759"/>
<organism evidence="3 4">
    <name type="scientific">Phaedon cochleariae</name>
    <name type="common">Mustard beetle</name>
    <dbReference type="NCBI Taxonomy" id="80249"/>
    <lineage>
        <taxon>Eukaryota</taxon>
        <taxon>Metazoa</taxon>
        <taxon>Ecdysozoa</taxon>
        <taxon>Arthropoda</taxon>
        <taxon>Hexapoda</taxon>
        <taxon>Insecta</taxon>
        <taxon>Pterygota</taxon>
        <taxon>Neoptera</taxon>
        <taxon>Endopterygota</taxon>
        <taxon>Coleoptera</taxon>
        <taxon>Polyphaga</taxon>
        <taxon>Cucujiformia</taxon>
        <taxon>Chrysomeloidea</taxon>
        <taxon>Chrysomelidae</taxon>
        <taxon>Chrysomelinae</taxon>
        <taxon>Chrysomelini</taxon>
        <taxon>Phaedon</taxon>
    </lineage>
</organism>
<evidence type="ECO:0000259" key="2">
    <source>
        <dbReference type="PROSITE" id="PS50157"/>
    </source>
</evidence>
<feature type="domain" description="C2H2-type" evidence="2">
    <location>
        <begin position="50"/>
        <end position="77"/>
    </location>
</feature>